<evidence type="ECO:0000313" key="3">
    <source>
        <dbReference type="EMBL" id="CAE7424301.1"/>
    </source>
</evidence>
<dbReference type="Proteomes" id="UP000649617">
    <property type="component" value="Unassembled WGS sequence"/>
</dbReference>
<protein>
    <submittedName>
        <fullName evidence="3">Uncharacterized protein</fullName>
    </submittedName>
</protein>
<evidence type="ECO:0000313" key="4">
    <source>
        <dbReference type="Proteomes" id="UP000649617"/>
    </source>
</evidence>
<keyword evidence="1" id="KW-1133">Transmembrane helix</keyword>
<keyword evidence="4" id="KW-1185">Reference proteome</keyword>
<feature type="signal peptide" evidence="2">
    <location>
        <begin position="1"/>
        <end position="20"/>
    </location>
</feature>
<comment type="caution">
    <text evidence="3">The sequence shown here is derived from an EMBL/GenBank/DDBJ whole genome shotgun (WGS) entry which is preliminary data.</text>
</comment>
<dbReference type="OrthoDB" id="428260at2759"/>
<reference evidence="3" key="1">
    <citation type="submission" date="2021-02" db="EMBL/GenBank/DDBJ databases">
        <authorList>
            <person name="Dougan E. K."/>
            <person name="Rhodes N."/>
            <person name="Thang M."/>
            <person name="Chan C."/>
        </authorList>
    </citation>
    <scope>NUCLEOTIDE SEQUENCE</scope>
</reference>
<gene>
    <name evidence="3" type="ORF">SPIL2461_LOCUS10414</name>
</gene>
<sequence>MGSSAISERRLLFLLGGCLALLHGPCCVPFSRFTVPPARGTHGREVKRLYHVTAHGEAIQKDGFMIPGDTGTVGGGIYFAETEFAARSKATSTGYVVVADVHVGKAMTVDQANSNQLPWNAQGMNGWLIAFFLFALVALVILGALWIQEMITGTENLDIMDIMEASPHLESWTGNDWASCFRTLQEAGYDSIYSTGFDTGPEYVVFSMDQVQIVEVRRM</sequence>
<organism evidence="3 4">
    <name type="scientific">Symbiodinium pilosum</name>
    <name type="common">Dinoflagellate</name>
    <dbReference type="NCBI Taxonomy" id="2952"/>
    <lineage>
        <taxon>Eukaryota</taxon>
        <taxon>Sar</taxon>
        <taxon>Alveolata</taxon>
        <taxon>Dinophyceae</taxon>
        <taxon>Suessiales</taxon>
        <taxon>Symbiodiniaceae</taxon>
        <taxon>Symbiodinium</taxon>
    </lineage>
</organism>
<name>A0A812R7Y6_SYMPI</name>
<keyword evidence="2" id="KW-0732">Signal</keyword>
<keyword evidence="1" id="KW-0812">Transmembrane</keyword>
<dbReference type="AlphaFoldDB" id="A0A812R7Y6"/>
<feature type="transmembrane region" description="Helical" evidence="1">
    <location>
        <begin position="127"/>
        <end position="147"/>
    </location>
</feature>
<keyword evidence="1" id="KW-0472">Membrane</keyword>
<evidence type="ECO:0000256" key="2">
    <source>
        <dbReference type="SAM" id="SignalP"/>
    </source>
</evidence>
<dbReference type="EMBL" id="CAJNIZ010019313">
    <property type="protein sequence ID" value="CAE7424301.1"/>
    <property type="molecule type" value="Genomic_DNA"/>
</dbReference>
<proteinExistence type="predicted"/>
<feature type="chain" id="PRO_5032821428" evidence="2">
    <location>
        <begin position="21"/>
        <end position="219"/>
    </location>
</feature>
<accession>A0A812R7Y6</accession>
<evidence type="ECO:0000256" key="1">
    <source>
        <dbReference type="SAM" id="Phobius"/>
    </source>
</evidence>
<dbReference type="Gene3D" id="3.90.228.10">
    <property type="match status" value="1"/>
</dbReference>